<evidence type="ECO:0000256" key="1">
    <source>
        <dbReference type="SAM" id="Phobius"/>
    </source>
</evidence>
<feature type="transmembrane region" description="Helical" evidence="1">
    <location>
        <begin position="445"/>
        <end position="465"/>
    </location>
</feature>
<keyword evidence="1" id="KW-0812">Transmembrane</keyword>
<feature type="transmembrane region" description="Helical" evidence="1">
    <location>
        <begin position="144"/>
        <end position="167"/>
    </location>
</feature>
<feature type="transmembrane region" description="Helical" evidence="1">
    <location>
        <begin position="519"/>
        <end position="540"/>
    </location>
</feature>
<name>A0A1G9HRV8_9ACTN</name>
<feature type="transmembrane region" description="Helical" evidence="1">
    <location>
        <begin position="38"/>
        <end position="60"/>
    </location>
</feature>
<feature type="transmembrane region" description="Helical" evidence="1">
    <location>
        <begin position="210"/>
        <end position="235"/>
    </location>
</feature>
<dbReference type="EMBL" id="FNGP01000001">
    <property type="protein sequence ID" value="SDL15688.1"/>
    <property type="molecule type" value="Genomic_DNA"/>
</dbReference>
<feature type="transmembrane region" description="Helical" evidence="1">
    <location>
        <begin position="409"/>
        <end position="433"/>
    </location>
</feature>
<dbReference type="AlphaFoldDB" id="A0A1G9HRV8"/>
<dbReference type="STRING" id="686624.SAMN04488242_0488"/>
<accession>A0A1G9HRV8</accession>
<organism evidence="2 3">
    <name type="scientific">Tessaracoccus oleiagri</name>
    <dbReference type="NCBI Taxonomy" id="686624"/>
    <lineage>
        <taxon>Bacteria</taxon>
        <taxon>Bacillati</taxon>
        <taxon>Actinomycetota</taxon>
        <taxon>Actinomycetes</taxon>
        <taxon>Propionibacteriales</taxon>
        <taxon>Propionibacteriaceae</taxon>
        <taxon>Tessaracoccus</taxon>
    </lineage>
</organism>
<keyword evidence="1" id="KW-0472">Membrane</keyword>
<reference evidence="2 3" key="1">
    <citation type="submission" date="2016-10" db="EMBL/GenBank/DDBJ databases">
        <authorList>
            <person name="de Groot N.N."/>
        </authorList>
    </citation>
    <scope>NUCLEOTIDE SEQUENCE [LARGE SCALE GENOMIC DNA]</scope>
    <source>
        <strain evidence="2 3">CGMCC 1.9159</strain>
    </source>
</reference>
<keyword evidence="1" id="KW-1133">Transmembrane helix</keyword>
<feature type="transmembrane region" description="Helical" evidence="1">
    <location>
        <begin position="255"/>
        <end position="275"/>
    </location>
</feature>
<proteinExistence type="predicted"/>
<keyword evidence="3" id="KW-1185">Reference proteome</keyword>
<protein>
    <submittedName>
        <fullName evidence="2">ABC-2 type transport system permease protein</fullName>
    </submittedName>
</protein>
<feature type="transmembrane region" description="Helical" evidence="1">
    <location>
        <begin position="96"/>
        <end position="117"/>
    </location>
</feature>
<feature type="transmembrane region" description="Helical" evidence="1">
    <location>
        <begin position="472"/>
        <end position="491"/>
    </location>
</feature>
<dbReference type="RefSeq" id="WP_093248623.1">
    <property type="nucleotide sequence ID" value="NZ_FNGP01000001.1"/>
</dbReference>
<feature type="transmembrane region" description="Helical" evidence="1">
    <location>
        <begin position="314"/>
        <end position="336"/>
    </location>
</feature>
<sequence length="549" mass="57224">MTATATRAPERAATGEASALAGLGAMVRFMLRRDRIKFPAWTLGLALFVVYIGSALPVIAPTEQELTASVPMLQQPIGRMFTGPAYGLDAITYERFFSAGYVAYLYIVAALMTIFLVTRHTRTEEQTGRAELIRANVVGRHTPLTAALVVALITSLVAGLLVTATAVSQGFAVTGSVLVGLGVVFVALCFAGITAVTVQLTEYSRAAAGLAGAILGLAFIIRALGDMAAIGGSALSWASPLGWATQTAPFVLDRWWPLALVAALAVAAVVVAYLLQARRDLGAGLVAARQGRPEAGRWLAGPWGLAARLQRSAILAWGGGIVALGVVDGLFTQTMLDVGDTMPEALGQVFGSDALATGYLAFLAVFSGYMTAAYVVYSVQALRAEERSGRGEAVLATPTSRVAWAGSHLGVVALGASGIMLVTGLLTGTAAAAVTGTWSFVADSVLAHANLLPAVLVVLGLCALVFGWLPRFLGIIGWTMVGVMFFVGNFAPMMDAPQWLIDLSPLSHPANYPVEEFEIVPVLVLAGIALTGVLVGLVGLTRREVLQRG</sequence>
<evidence type="ECO:0000313" key="3">
    <source>
        <dbReference type="Proteomes" id="UP000199475"/>
    </source>
</evidence>
<evidence type="ECO:0000313" key="2">
    <source>
        <dbReference type="EMBL" id="SDL15688.1"/>
    </source>
</evidence>
<feature type="transmembrane region" description="Helical" evidence="1">
    <location>
        <begin position="173"/>
        <end position="198"/>
    </location>
</feature>
<feature type="transmembrane region" description="Helical" evidence="1">
    <location>
        <begin position="356"/>
        <end position="377"/>
    </location>
</feature>
<dbReference type="OrthoDB" id="2014935at2"/>
<gene>
    <name evidence="2" type="ORF">SAMN04488242_0488</name>
</gene>
<dbReference type="Proteomes" id="UP000199475">
    <property type="component" value="Unassembled WGS sequence"/>
</dbReference>